<dbReference type="GeneID" id="35604844"/>
<protein>
    <recommendedName>
        <fullName evidence="3">SnoaL-like domain-containing protein</fullName>
    </recommendedName>
</protein>
<evidence type="ECO:0000313" key="1">
    <source>
        <dbReference type="EMBL" id="CZT24066.1"/>
    </source>
</evidence>
<accession>A0A2D3V3V5</accession>
<gene>
    <name evidence="1" type="ORF">RCC_09783</name>
</gene>
<proteinExistence type="predicted"/>
<organism evidence="1 2">
    <name type="scientific">Ramularia collo-cygni</name>
    <dbReference type="NCBI Taxonomy" id="112498"/>
    <lineage>
        <taxon>Eukaryota</taxon>
        <taxon>Fungi</taxon>
        <taxon>Dikarya</taxon>
        <taxon>Ascomycota</taxon>
        <taxon>Pezizomycotina</taxon>
        <taxon>Dothideomycetes</taxon>
        <taxon>Dothideomycetidae</taxon>
        <taxon>Mycosphaerellales</taxon>
        <taxon>Mycosphaerellaceae</taxon>
        <taxon>Ramularia</taxon>
    </lineage>
</organism>
<evidence type="ECO:0000313" key="2">
    <source>
        <dbReference type="Proteomes" id="UP000225277"/>
    </source>
</evidence>
<dbReference type="EMBL" id="FJUY01000019">
    <property type="protein sequence ID" value="CZT24066.1"/>
    <property type="molecule type" value="Genomic_DNA"/>
</dbReference>
<sequence>MPCQICHAEADYEIYQTKDTKDLPSKSSIDGDASAIASATWPQIGEHLVVLTRDFFQAVNNRVLSSASPPWTATRRFHAIPEIVNNDGQSEYDLEGHLEALRVMCQMHPEMHVDLRDMVVQVSKKTRCGEVFVLQHTSGLEPLIDGNPSVGRESMGLMEFHYDHLKGGKWLLTRFRSMGGLSMTDM</sequence>
<dbReference type="RefSeq" id="XP_023630790.1">
    <property type="nucleotide sequence ID" value="XM_023775022.1"/>
</dbReference>
<keyword evidence="2" id="KW-1185">Reference proteome</keyword>
<dbReference type="Proteomes" id="UP000225277">
    <property type="component" value="Unassembled WGS sequence"/>
</dbReference>
<reference evidence="1 2" key="1">
    <citation type="submission" date="2016-03" db="EMBL/GenBank/DDBJ databases">
        <authorList>
            <person name="Ploux O."/>
        </authorList>
    </citation>
    <scope>NUCLEOTIDE SEQUENCE [LARGE SCALE GENOMIC DNA]</scope>
    <source>
        <strain evidence="1 2">URUG2</strain>
    </source>
</reference>
<dbReference type="AlphaFoldDB" id="A0A2D3V3V5"/>
<name>A0A2D3V3V5_9PEZI</name>
<evidence type="ECO:0008006" key="3">
    <source>
        <dbReference type="Google" id="ProtNLM"/>
    </source>
</evidence>